<name>A0A9X0CEY9_9CNID</name>
<keyword evidence="2" id="KW-1185">Reference proteome</keyword>
<evidence type="ECO:0000313" key="1">
    <source>
        <dbReference type="EMBL" id="KAJ7336000.1"/>
    </source>
</evidence>
<sequence length="282" mass="31904">MEETFQWMVKLLDGPIAGITKTIIYCRSLKDCGEIYSLFDSPCVSMYHSKTPEKIKKKVLESFLVERMANAVLSLQQVLLGWASTSKMLGKPTLWVFHPIWKAMFKSAGLSSELDQEVIEAISSKCQYIFSINYITDNFPVFTKEVAEEILTIVDEIFNDIDEGEFLNAMDDSFINGMLFLDVEEQASGSDSEAELGSNDLNMSQVPWYSGTRSLLEDQQTIPFEPVGIFWGQKTKHRGLHTETSQGVLIGSFQSVDKCEEFPHPHQSVSIALFHRIFSITK</sequence>
<evidence type="ECO:0000313" key="2">
    <source>
        <dbReference type="Proteomes" id="UP001163046"/>
    </source>
</evidence>
<accession>A0A9X0CEY9</accession>
<proteinExistence type="predicted"/>
<protein>
    <submittedName>
        <fullName evidence="1">Uncharacterized protein</fullName>
    </submittedName>
</protein>
<comment type="caution">
    <text evidence="1">The sequence shown here is derived from an EMBL/GenBank/DDBJ whole genome shotgun (WGS) entry which is preliminary data.</text>
</comment>
<gene>
    <name evidence="1" type="ORF">OS493_013370</name>
</gene>
<reference evidence="1" key="1">
    <citation type="submission" date="2023-01" db="EMBL/GenBank/DDBJ databases">
        <title>Genome assembly of the deep-sea coral Lophelia pertusa.</title>
        <authorList>
            <person name="Herrera S."/>
            <person name="Cordes E."/>
        </authorList>
    </citation>
    <scope>NUCLEOTIDE SEQUENCE</scope>
    <source>
        <strain evidence="1">USNM1676648</strain>
        <tissue evidence="1">Polyp</tissue>
    </source>
</reference>
<dbReference type="AlphaFoldDB" id="A0A9X0CEY9"/>
<dbReference type="Proteomes" id="UP001163046">
    <property type="component" value="Unassembled WGS sequence"/>
</dbReference>
<organism evidence="1 2">
    <name type="scientific">Desmophyllum pertusum</name>
    <dbReference type="NCBI Taxonomy" id="174260"/>
    <lineage>
        <taxon>Eukaryota</taxon>
        <taxon>Metazoa</taxon>
        <taxon>Cnidaria</taxon>
        <taxon>Anthozoa</taxon>
        <taxon>Hexacorallia</taxon>
        <taxon>Scleractinia</taxon>
        <taxon>Caryophylliina</taxon>
        <taxon>Caryophylliidae</taxon>
        <taxon>Desmophyllum</taxon>
    </lineage>
</organism>
<dbReference type="OrthoDB" id="5969256at2759"/>
<dbReference type="EMBL" id="MU827783">
    <property type="protein sequence ID" value="KAJ7336000.1"/>
    <property type="molecule type" value="Genomic_DNA"/>
</dbReference>